<dbReference type="OrthoDB" id="5192422at2"/>
<feature type="region of interest" description="Disordered" evidence="1">
    <location>
        <begin position="1"/>
        <end position="28"/>
    </location>
</feature>
<name>A0A1G7DXD9_9ACTN</name>
<evidence type="ECO:0000313" key="3">
    <source>
        <dbReference type="Proteomes" id="UP000198546"/>
    </source>
</evidence>
<dbReference type="AlphaFoldDB" id="A0A1G7DXD9"/>
<proteinExistence type="predicted"/>
<protein>
    <submittedName>
        <fullName evidence="2">Uncharacterized protein</fullName>
    </submittedName>
</protein>
<evidence type="ECO:0000256" key="1">
    <source>
        <dbReference type="SAM" id="MobiDB-lite"/>
    </source>
</evidence>
<feature type="compositionally biased region" description="Basic residues" evidence="1">
    <location>
        <begin position="1"/>
        <end position="12"/>
    </location>
</feature>
<dbReference type="Proteomes" id="UP000198546">
    <property type="component" value="Chromosome i"/>
</dbReference>
<dbReference type="EMBL" id="LT629688">
    <property type="protein sequence ID" value="SDE55745.1"/>
    <property type="molecule type" value="Genomic_DNA"/>
</dbReference>
<gene>
    <name evidence="2" type="ORF">SAMN04489747_3738</name>
</gene>
<evidence type="ECO:0000313" key="2">
    <source>
        <dbReference type="EMBL" id="SDE55745.1"/>
    </source>
</evidence>
<sequence length="110" mass="12207">MGILSRLRRRRPGGPATPGRPAPISDLATRHLTEFATSRRGVEAWVEPATKVTGPTLLLVAYDGEWTRRSIPTPSWGHSFAEHLGLPGYDAGVVGYPQRMRDWNSSQKDR</sequence>
<dbReference type="STRING" id="675864.SAMN04489747_3738"/>
<accession>A0A1G7DXD9</accession>
<reference evidence="2 3" key="1">
    <citation type="submission" date="2016-10" db="EMBL/GenBank/DDBJ databases">
        <authorList>
            <person name="de Groot N.N."/>
        </authorList>
    </citation>
    <scope>NUCLEOTIDE SEQUENCE [LARGE SCALE GENOMIC DNA]</scope>
    <source>
        <strain evidence="2 3">MON 2.2</strain>
    </source>
</reference>
<organism evidence="2 3">
    <name type="scientific">Auraticoccus monumenti</name>
    <dbReference type="NCBI Taxonomy" id="675864"/>
    <lineage>
        <taxon>Bacteria</taxon>
        <taxon>Bacillati</taxon>
        <taxon>Actinomycetota</taxon>
        <taxon>Actinomycetes</taxon>
        <taxon>Propionibacteriales</taxon>
        <taxon>Propionibacteriaceae</taxon>
        <taxon>Auraticoccus</taxon>
    </lineage>
</organism>
<feature type="compositionally biased region" description="Low complexity" evidence="1">
    <location>
        <begin position="13"/>
        <end position="23"/>
    </location>
</feature>
<keyword evidence="3" id="KW-1185">Reference proteome</keyword>
<dbReference type="RefSeq" id="WP_090595583.1">
    <property type="nucleotide sequence ID" value="NZ_LT629688.1"/>
</dbReference>